<feature type="compositionally biased region" description="Basic and acidic residues" evidence="1">
    <location>
        <begin position="27"/>
        <end position="41"/>
    </location>
</feature>
<dbReference type="AlphaFoldDB" id="A0A6L2LE36"/>
<organism evidence="2">
    <name type="scientific">Tanacetum cinerariifolium</name>
    <name type="common">Dalmatian daisy</name>
    <name type="synonym">Chrysanthemum cinerariifolium</name>
    <dbReference type="NCBI Taxonomy" id="118510"/>
    <lineage>
        <taxon>Eukaryota</taxon>
        <taxon>Viridiplantae</taxon>
        <taxon>Streptophyta</taxon>
        <taxon>Embryophyta</taxon>
        <taxon>Tracheophyta</taxon>
        <taxon>Spermatophyta</taxon>
        <taxon>Magnoliopsida</taxon>
        <taxon>eudicotyledons</taxon>
        <taxon>Gunneridae</taxon>
        <taxon>Pentapetalae</taxon>
        <taxon>asterids</taxon>
        <taxon>campanulids</taxon>
        <taxon>Asterales</taxon>
        <taxon>Asteraceae</taxon>
        <taxon>Asteroideae</taxon>
        <taxon>Anthemideae</taxon>
        <taxon>Anthemidinae</taxon>
        <taxon>Tanacetum</taxon>
    </lineage>
</organism>
<gene>
    <name evidence="2" type="ORF">Tci_031438</name>
</gene>
<evidence type="ECO:0000313" key="2">
    <source>
        <dbReference type="EMBL" id="GEU59460.1"/>
    </source>
</evidence>
<dbReference type="EMBL" id="BKCJ010004175">
    <property type="protein sequence ID" value="GEU59460.1"/>
    <property type="molecule type" value="Genomic_DNA"/>
</dbReference>
<comment type="caution">
    <text evidence="2">The sequence shown here is derived from an EMBL/GenBank/DDBJ whole genome shotgun (WGS) entry which is preliminary data.</text>
</comment>
<protein>
    <submittedName>
        <fullName evidence="2">Uncharacterized protein</fullName>
    </submittedName>
</protein>
<feature type="region of interest" description="Disordered" evidence="1">
    <location>
        <begin position="18"/>
        <end position="73"/>
    </location>
</feature>
<sequence>MLESKAYKTYYAYASEEKTPKHKYVRKKDDSDTSPKKKPDQATKGTRLKSSTKVAKSDKQKQPAKMPKTKGLDVLSEVALTEAEQIKLATKRSNKDSHTSYTSGLGDGVDTQVKVPNEQQLKVFGLNEGAGDDADEETDVNDDSQETESDNDGDDLTHPNLSTYKVDDEEEEEKADDQEVSSDQRVLTPPAYELTKEEENKEGDDEDMEGEQEQEEEDDLYRDVNINLERSDAEMSNAQANQDTEDTHVTLTTVPSEVQHQSSYVSSNLVSKFINPSLDTGHQVIPLDHFINNDLEYLKEGSSSKKYTTSITNTKAADYGQVKWIEDKSSGRDYCLKKGHQLYKFREGDFKRLRRQDIDDINRLMRIDELHKFCDGTLNHVRTALNDIATGIEMDYLQKRKWSKQDKKRARMMINEIDEKLKDKRLMRNFEKFVGGRPYGGDLRLLERTI</sequence>
<feature type="region of interest" description="Disordered" evidence="1">
    <location>
        <begin position="87"/>
        <end position="221"/>
    </location>
</feature>
<accession>A0A6L2LE36</accession>
<feature type="compositionally biased region" description="Acidic residues" evidence="1">
    <location>
        <begin position="200"/>
        <end position="220"/>
    </location>
</feature>
<name>A0A6L2LE36_TANCI</name>
<feature type="compositionally biased region" description="Acidic residues" evidence="1">
    <location>
        <begin position="130"/>
        <end position="154"/>
    </location>
</feature>
<evidence type="ECO:0000256" key="1">
    <source>
        <dbReference type="SAM" id="MobiDB-lite"/>
    </source>
</evidence>
<feature type="compositionally biased region" description="Acidic residues" evidence="1">
    <location>
        <begin position="167"/>
        <end position="180"/>
    </location>
</feature>
<reference evidence="2" key="1">
    <citation type="journal article" date="2019" name="Sci. Rep.">
        <title>Draft genome of Tanacetum cinerariifolium, the natural source of mosquito coil.</title>
        <authorList>
            <person name="Yamashiro T."/>
            <person name="Shiraishi A."/>
            <person name="Satake H."/>
            <person name="Nakayama K."/>
        </authorList>
    </citation>
    <scope>NUCLEOTIDE SEQUENCE</scope>
</reference>
<proteinExistence type="predicted"/>